<reference evidence="8 9" key="1">
    <citation type="submission" date="2018-12" db="EMBL/GenBank/DDBJ databases">
        <title>The genome sequences of Variovorax guangxiensis DSM 27352.</title>
        <authorList>
            <person name="Gao J."/>
            <person name="Sun J."/>
        </authorList>
    </citation>
    <scope>NUCLEOTIDE SEQUENCE [LARGE SCALE GENOMIC DNA]</scope>
    <source>
        <strain evidence="8 9">DSM 27352</strain>
    </source>
</reference>
<evidence type="ECO:0000256" key="6">
    <source>
        <dbReference type="ARBA" id="ARBA00023014"/>
    </source>
</evidence>
<dbReference type="GO" id="GO:0016491">
    <property type="term" value="F:oxidoreductase activity"/>
    <property type="evidence" value="ECO:0007669"/>
    <property type="project" value="InterPro"/>
</dbReference>
<dbReference type="AlphaFoldDB" id="A0A3S0XJX0"/>
<dbReference type="EMBL" id="RXFT01000017">
    <property type="protein sequence ID" value="RUR71100.1"/>
    <property type="molecule type" value="Genomic_DNA"/>
</dbReference>
<dbReference type="NCBIfam" id="TIGR04267">
    <property type="entry name" value="mod_HExxH"/>
    <property type="match status" value="1"/>
</dbReference>
<evidence type="ECO:0000313" key="9">
    <source>
        <dbReference type="Proteomes" id="UP000281118"/>
    </source>
</evidence>
<evidence type="ECO:0000256" key="5">
    <source>
        <dbReference type="ARBA" id="ARBA00023004"/>
    </source>
</evidence>
<dbReference type="InterPro" id="IPR026337">
    <property type="entry name" value="AKG_HExxH"/>
</dbReference>
<evidence type="ECO:0000313" key="8">
    <source>
        <dbReference type="EMBL" id="RUR71100.1"/>
    </source>
</evidence>
<dbReference type="SFLD" id="SFLDG01072">
    <property type="entry name" value="dehydrogenase_like"/>
    <property type="match status" value="1"/>
</dbReference>
<dbReference type="SFLD" id="SFLDG01386">
    <property type="entry name" value="main_SPASM_domain-containing"/>
    <property type="match status" value="1"/>
</dbReference>
<evidence type="ECO:0000256" key="3">
    <source>
        <dbReference type="ARBA" id="ARBA00022691"/>
    </source>
</evidence>
<dbReference type="InterPro" id="IPR026335">
    <property type="entry name" value="rSAM_SPASM_FxsB"/>
</dbReference>
<keyword evidence="6" id="KW-0411">Iron-sulfur</keyword>
<organism evidence="8 9">
    <name type="scientific">Variovorax guangxiensis</name>
    <dbReference type="NCBI Taxonomy" id="1775474"/>
    <lineage>
        <taxon>Bacteria</taxon>
        <taxon>Pseudomonadati</taxon>
        <taxon>Pseudomonadota</taxon>
        <taxon>Betaproteobacteria</taxon>
        <taxon>Burkholderiales</taxon>
        <taxon>Comamonadaceae</taxon>
        <taxon>Variovorax</taxon>
    </lineage>
</organism>
<evidence type="ECO:0000256" key="1">
    <source>
        <dbReference type="ARBA" id="ARBA00001966"/>
    </source>
</evidence>
<dbReference type="GO" id="GO:0046872">
    <property type="term" value="F:metal ion binding"/>
    <property type="evidence" value="ECO:0007669"/>
    <property type="project" value="UniProtKB-KW"/>
</dbReference>
<dbReference type="PROSITE" id="PS51918">
    <property type="entry name" value="RADICAL_SAM"/>
    <property type="match status" value="1"/>
</dbReference>
<dbReference type="SFLD" id="SFLDS00029">
    <property type="entry name" value="Radical_SAM"/>
    <property type="match status" value="1"/>
</dbReference>
<dbReference type="InterPro" id="IPR000385">
    <property type="entry name" value="MoaA_NifB_PqqE_Fe-S-bd_CS"/>
</dbReference>
<keyword evidence="3" id="KW-0949">S-adenosyl-L-methionine</keyword>
<dbReference type="CDD" id="cd01335">
    <property type="entry name" value="Radical_SAM"/>
    <property type="match status" value="1"/>
</dbReference>
<keyword evidence="5" id="KW-0408">Iron</keyword>
<comment type="cofactor">
    <cofactor evidence="1">
        <name>[4Fe-4S] cluster</name>
        <dbReference type="ChEBI" id="CHEBI:49883"/>
    </cofactor>
</comment>
<dbReference type="InterPro" id="IPR058240">
    <property type="entry name" value="rSAM_sf"/>
</dbReference>
<dbReference type="PROSITE" id="PS01305">
    <property type="entry name" value="MOAA_NIFB_PQQE"/>
    <property type="match status" value="1"/>
</dbReference>
<dbReference type="GO" id="GO:0051539">
    <property type="term" value="F:4 iron, 4 sulfur cluster binding"/>
    <property type="evidence" value="ECO:0007669"/>
    <property type="project" value="UniProtKB-KW"/>
</dbReference>
<dbReference type="Proteomes" id="UP000281118">
    <property type="component" value="Unassembled WGS sequence"/>
</dbReference>
<proteinExistence type="predicted"/>
<keyword evidence="4" id="KW-0479">Metal-binding</keyword>
<dbReference type="PANTHER" id="PTHR43273:SF8">
    <property type="entry name" value="RADICAL SAM DOMAIN PROTEIN"/>
    <property type="match status" value="1"/>
</dbReference>
<evidence type="ECO:0000256" key="2">
    <source>
        <dbReference type="ARBA" id="ARBA00022485"/>
    </source>
</evidence>
<dbReference type="InterPro" id="IPR007197">
    <property type="entry name" value="rSAM"/>
</dbReference>
<comment type="caution">
    <text evidence="8">The sequence shown here is derived from an EMBL/GenBank/DDBJ whole genome shotgun (WGS) entry which is preliminary data.</text>
</comment>
<accession>A0A3S0XJX0</accession>
<keyword evidence="2" id="KW-0004">4Fe-4S</keyword>
<name>A0A3S0XJX0_9BURK</name>
<dbReference type="SFLD" id="SFLDG01067">
    <property type="entry name" value="SPASM/twitch_domain_containing"/>
    <property type="match status" value="1"/>
</dbReference>
<gene>
    <name evidence="8" type="ORF">EJP67_29000</name>
</gene>
<dbReference type="SUPFAM" id="SSF102114">
    <property type="entry name" value="Radical SAM enzymes"/>
    <property type="match status" value="1"/>
</dbReference>
<sequence>MGEAKLTSFLLKVASRCNLDCDYCYVYHHADQSWRSMPKLLGAHEQAAFASRLAEYVRAAELKHCVVVFHGGEPLLMGADALVGFTTQLRDAVGPDVQLDLGLQTNGLLLTREILEQFKGAKIAVSLSLDGPAEANDLHRTSKTGRSSFKRALAGLEALKSAPEVFAGVIAVIDPKIEPRVLFDFFAAHDVPKLDFLLPDAHHLRPPPGRPEQPDLYERWLLSAFDLWLDEYPQLRVRTFEALLDASAGLPSQTDAFGFGDVSLITVETDGSYHDLDVLKVVGQGATRLSGSVHDTSILEVARSPHIQAHRQLLRREGLCKTCQQCDVVEVCGGGSLPHRHHLNGFRNPTVYCHEMRSLVRHVRHRLAQTLSLDLSSTEPEIAEAPAWNGNMSRFEFAESALPDMTMLWSLACASQATDLRTAFDIFADSGDTMSCADSVGMATGAVSERLVESLARRPGAVAWSRAMLLLDQGRAVHAVDGSAISRDAGYAAWLRRQAIPEQAMFEVHMPDPWLRLPFGKSVVFATEDEARQARPVFDAACRIIERWRPALMKEMRLACSAVQFVRDPSAHPDKIVSFSDNTVPGALFVSVHRGSDLIDPYDLADSLIHEHRHQKLYLLERVAPVAEASPQKVKSPWREDLRPVSGLFHAVFVFVELRRFWRFVLADGPAYLRTRAQSQLEDTDRNLSEAFTTLASSRLTATGKSLLAVLDAARAG</sequence>
<dbReference type="Gene3D" id="3.20.20.70">
    <property type="entry name" value="Aldolase class I"/>
    <property type="match status" value="1"/>
</dbReference>
<dbReference type="PANTHER" id="PTHR43273">
    <property type="entry name" value="ANAEROBIC SULFATASE-MATURATING ENZYME HOMOLOG ASLB-RELATED"/>
    <property type="match status" value="1"/>
</dbReference>
<dbReference type="InterPro" id="IPR013785">
    <property type="entry name" value="Aldolase_TIM"/>
</dbReference>
<dbReference type="Pfam" id="PF04055">
    <property type="entry name" value="Radical_SAM"/>
    <property type="match status" value="1"/>
</dbReference>
<dbReference type="NCBIfam" id="NF041707">
    <property type="entry name" value="rSAM_YhhB"/>
    <property type="match status" value="1"/>
</dbReference>
<dbReference type="OrthoDB" id="308557at2"/>
<protein>
    <submittedName>
        <fullName evidence="8">FxsB family radical SAM/SPASM domain protein</fullName>
    </submittedName>
</protein>
<evidence type="ECO:0000259" key="7">
    <source>
        <dbReference type="PROSITE" id="PS51918"/>
    </source>
</evidence>
<evidence type="ECO:0000256" key="4">
    <source>
        <dbReference type="ARBA" id="ARBA00022723"/>
    </source>
</evidence>
<feature type="domain" description="Radical SAM core" evidence="7">
    <location>
        <begin position="3"/>
        <end position="242"/>
    </location>
</feature>
<dbReference type="InterPro" id="IPR023867">
    <property type="entry name" value="Sulphatase_maturase_rSAM"/>
</dbReference>
<dbReference type="NCBIfam" id="TIGR04269">
    <property type="entry name" value="SAM_SPASM_FxsB"/>
    <property type="match status" value="1"/>
</dbReference>